<dbReference type="InParanoid" id="A0A3R7GP63"/>
<organism evidence="1 2">
    <name type="scientific">Clonorchis sinensis</name>
    <name type="common">Chinese liver fluke</name>
    <dbReference type="NCBI Taxonomy" id="79923"/>
    <lineage>
        <taxon>Eukaryota</taxon>
        <taxon>Metazoa</taxon>
        <taxon>Spiralia</taxon>
        <taxon>Lophotrochozoa</taxon>
        <taxon>Platyhelminthes</taxon>
        <taxon>Trematoda</taxon>
        <taxon>Digenea</taxon>
        <taxon>Opisthorchiida</taxon>
        <taxon>Opisthorchiata</taxon>
        <taxon>Opisthorchiidae</taxon>
        <taxon>Clonorchis</taxon>
    </lineage>
</organism>
<accession>A0A3R7GP63</accession>
<sequence>MMSRGFWHLCTSKITHTNHDLDHLEENAFWADKNHMAHELKIKGVNVVLSYVQTRIIKPRTLSCCMAGTEEVTAEDLEGDMDTDTGEDIVVVTVGKNVEKFELCNITKEKKHQCKENKLKHQKHANEMAVCSDGSLMNKQRDHGCLSGTDMSALGSDKKSHGKGLSYDYIKRFYSKVMISSIVDELEINVCMR</sequence>
<reference evidence="1 2" key="2">
    <citation type="journal article" date="2021" name="Genomics">
        <title>High-quality reference genome for Clonorchis sinensis.</title>
        <authorList>
            <person name="Young N.D."/>
            <person name="Stroehlein A.J."/>
            <person name="Kinkar L."/>
            <person name="Wang T."/>
            <person name="Sohn W.M."/>
            <person name="Chang B.C.H."/>
            <person name="Kaur P."/>
            <person name="Weisz D."/>
            <person name="Dudchenko O."/>
            <person name="Aiden E.L."/>
            <person name="Korhonen P.K."/>
            <person name="Gasser R.B."/>
        </authorList>
    </citation>
    <scope>NUCLEOTIDE SEQUENCE [LARGE SCALE GENOMIC DNA]</scope>
    <source>
        <strain evidence="1">Cs-k2</strain>
    </source>
</reference>
<name>A0A3R7GP63_CLOSI</name>
<evidence type="ECO:0000313" key="2">
    <source>
        <dbReference type="Proteomes" id="UP000286415"/>
    </source>
</evidence>
<dbReference type="AlphaFoldDB" id="A0A3R7GP63"/>
<protein>
    <submittedName>
        <fullName evidence="1">Uncharacterized protein</fullName>
    </submittedName>
</protein>
<gene>
    <name evidence="1" type="ORF">CSKR_102833</name>
</gene>
<proteinExistence type="predicted"/>
<reference evidence="1 2" key="1">
    <citation type="journal article" date="2018" name="Biotechnol. Adv.">
        <title>Improved genomic resources and new bioinformatic workflow for the carcinogenic parasite Clonorchis sinensis: Biotechnological implications.</title>
        <authorList>
            <person name="Wang D."/>
            <person name="Korhonen P.K."/>
            <person name="Gasser R.B."/>
            <person name="Young N.D."/>
        </authorList>
    </citation>
    <scope>NUCLEOTIDE SEQUENCE [LARGE SCALE GENOMIC DNA]</scope>
    <source>
        <strain evidence="1">Cs-k2</strain>
    </source>
</reference>
<evidence type="ECO:0000313" key="1">
    <source>
        <dbReference type="EMBL" id="KAG5442065.1"/>
    </source>
</evidence>
<comment type="caution">
    <text evidence="1">The sequence shown here is derived from an EMBL/GenBank/DDBJ whole genome shotgun (WGS) entry which is preliminary data.</text>
</comment>
<dbReference type="EMBL" id="NIRI02000076">
    <property type="protein sequence ID" value="KAG5442065.1"/>
    <property type="molecule type" value="Genomic_DNA"/>
</dbReference>
<dbReference type="OrthoDB" id="10604614at2759"/>
<keyword evidence="2" id="KW-1185">Reference proteome</keyword>
<dbReference type="Proteomes" id="UP000286415">
    <property type="component" value="Unassembled WGS sequence"/>
</dbReference>